<dbReference type="PANTHER" id="PTHR47510">
    <property type="entry name" value="REVERSE TRANSCRIPTASE DOMAIN-CONTAINING PROTEIN"/>
    <property type="match status" value="1"/>
</dbReference>
<proteinExistence type="predicted"/>
<dbReference type="PANTHER" id="PTHR47510:SF3">
    <property type="entry name" value="ENDO_EXONUCLEASE_PHOSPHATASE DOMAIN-CONTAINING PROTEIN"/>
    <property type="match status" value="1"/>
</dbReference>
<sequence>MLDSESHSRWICIKHRPTTSTLITIPTTRLSYDFPTFFLSNTRSTANKLDEISVTITNNKYDIAIITGSWLSSNITNDLINIPAFLIIRKDRCDDQRVGGLCTYIRNTLDFLELKDLSHPDIESQWFLIKPKRLPRGIDAIVIASVYHPPQNNNRTLRNHLFESLDNALANFLNAGIVLLGGL</sequence>
<dbReference type="SUPFAM" id="SSF56219">
    <property type="entry name" value="DNase I-like"/>
    <property type="match status" value="1"/>
</dbReference>
<accession>A0A7D9J8U2</accession>
<protein>
    <submittedName>
        <fullName evidence="1">Uncharacterized protein</fullName>
    </submittedName>
</protein>
<gene>
    <name evidence="1" type="ORF">PACLA_8A043016</name>
</gene>
<dbReference type="InterPro" id="IPR036691">
    <property type="entry name" value="Endo/exonu/phosph_ase_sf"/>
</dbReference>
<dbReference type="Gene3D" id="3.60.10.10">
    <property type="entry name" value="Endonuclease/exonuclease/phosphatase"/>
    <property type="match status" value="1"/>
</dbReference>
<reference evidence="1" key="1">
    <citation type="submission" date="2020-04" db="EMBL/GenBank/DDBJ databases">
        <authorList>
            <person name="Alioto T."/>
            <person name="Alioto T."/>
            <person name="Gomez Garrido J."/>
        </authorList>
    </citation>
    <scope>NUCLEOTIDE SEQUENCE</scope>
    <source>
        <strain evidence="1">A484AB</strain>
    </source>
</reference>
<evidence type="ECO:0000313" key="2">
    <source>
        <dbReference type="Proteomes" id="UP001152795"/>
    </source>
</evidence>
<dbReference type="AlphaFoldDB" id="A0A7D9J8U2"/>
<organism evidence="1 2">
    <name type="scientific">Paramuricea clavata</name>
    <name type="common">Red gorgonian</name>
    <name type="synonym">Violescent sea-whip</name>
    <dbReference type="NCBI Taxonomy" id="317549"/>
    <lineage>
        <taxon>Eukaryota</taxon>
        <taxon>Metazoa</taxon>
        <taxon>Cnidaria</taxon>
        <taxon>Anthozoa</taxon>
        <taxon>Octocorallia</taxon>
        <taxon>Malacalcyonacea</taxon>
        <taxon>Plexauridae</taxon>
        <taxon>Paramuricea</taxon>
    </lineage>
</organism>
<dbReference type="EMBL" id="CACRXK020012906">
    <property type="protein sequence ID" value="CAB4024227.1"/>
    <property type="molecule type" value="Genomic_DNA"/>
</dbReference>
<comment type="caution">
    <text evidence="1">The sequence shown here is derived from an EMBL/GenBank/DDBJ whole genome shotgun (WGS) entry which is preliminary data.</text>
</comment>
<dbReference type="OrthoDB" id="5986182at2759"/>
<keyword evidence="2" id="KW-1185">Reference proteome</keyword>
<evidence type="ECO:0000313" key="1">
    <source>
        <dbReference type="EMBL" id="CAB4024227.1"/>
    </source>
</evidence>
<name>A0A7D9J8U2_PARCT</name>
<dbReference type="Proteomes" id="UP001152795">
    <property type="component" value="Unassembled WGS sequence"/>
</dbReference>